<dbReference type="InterPro" id="IPR052336">
    <property type="entry name" value="MlaD_Phospholipid_Transporter"/>
</dbReference>
<dbReference type="AlphaFoldDB" id="A0A7Y9UVL3"/>
<comment type="caution">
    <text evidence="3">The sequence shown here is derived from an EMBL/GenBank/DDBJ whole genome shotgun (WGS) entry which is preliminary data.</text>
</comment>
<name>A0A7Y9UVL3_9ACTN</name>
<dbReference type="Pfam" id="PF02470">
    <property type="entry name" value="MlaD"/>
    <property type="match status" value="1"/>
</dbReference>
<gene>
    <name evidence="3" type="ORF">BJ980_000718</name>
</gene>
<dbReference type="EMBL" id="JACCAA010000001">
    <property type="protein sequence ID" value="NYG57795.1"/>
    <property type="molecule type" value="Genomic_DNA"/>
</dbReference>
<organism evidence="3 4">
    <name type="scientific">Nocardioides daedukensis</name>
    <dbReference type="NCBI Taxonomy" id="634462"/>
    <lineage>
        <taxon>Bacteria</taxon>
        <taxon>Bacillati</taxon>
        <taxon>Actinomycetota</taxon>
        <taxon>Actinomycetes</taxon>
        <taxon>Propionibacteriales</taxon>
        <taxon>Nocardioidaceae</taxon>
        <taxon>Nocardioides</taxon>
    </lineage>
</organism>
<dbReference type="PANTHER" id="PTHR33371">
    <property type="entry name" value="INTERMEMBRANE PHOSPHOLIPID TRANSPORT SYSTEM BINDING PROTEIN MLAD-RELATED"/>
    <property type="match status" value="1"/>
</dbReference>
<dbReference type="PANTHER" id="PTHR33371:SF4">
    <property type="entry name" value="INTERMEMBRANE PHOSPHOLIPID TRANSPORT SYSTEM BINDING PROTEIN MLAD"/>
    <property type="match status" value="1"/>
</dbReference>
<dbReference type="InterPro" id="IPR005693">
    <property type="entry name" value="Mce"/>
</dbReference>
<dbReference type="GO" id="GO:0005576">
    <property type="term" value="C:extracellular region"/>
    <property type="evidence" value="ECO:0007669"/>
    <property type="project" value="TreeGrafter"/>
</dbReference>
<feature type="domain" description="Mce/MlaD" evidence="1">
    <location>
        <begin position="29"/>
        <end position="102"/>
    </location>
</feature>
<dbReference type="InterPro" id="IPR003399">
    <property type="entry name" value="Mce/MlaD"/>
</dbReference>
<dbReference type="Pfam" id="PF11887">
    <property type="entry name" value="Mce4_CUP1"/>
    <property type="match status" value="1"/>
</dbReference>
<dbReference type="RefSeq" id="WP_179501025.1">
    <property type="nucleotide sequence ID" value="NZ_JACCAA010000001.1"/>
</dbReference>
<evidence type="ECO:0000259" key="1">
    <source>
        <dbReference type="Pfam" id="PF02470"/>
    </source>
</evidence>
<proteinExistence type="predicted"/>
<sequence>MIKPLSVLLAGVLMLLGLSGCSVVGDDKMEITVELADSSGLFIGNDVGVLGVPVGEVTAIEPVGDHVRITLEVDADVKVPAKAGAVVVSRSMATDRYVELTPVYSKGPTMKDGAVITPEMTRTPVEWDQVLAAVDKLAEGLNGEGKDGKSLKRLLDSSSSALDGNGAEIRRTIENLVGGTEAFASNSGEFQKTVKNLESLTAAIAANDKLGREFIKRVADTTDLVKDERLNIETSVDSIAKTIKLLGIFVTHHREDLSAAATNVEDISTRIMKHDGSLDEFLRVMPVAMESLGMAINDRKRLDIKLPPTMLLPGSDLLKSICGLLPPVICEELGTSPDLGRILDELLGGLKP</sequence>
<dbReference type="PROSITE" id="PS51257">
    <property type="entry name" value="PROKAR_LIPOPROTEIN"/>
    <property type="match status" value="1"/>
</dbReference>
<dbReference type="InterPro" id="IPR024516">
    <property type="entry name" value="Mce_C"/>
</dbReference>
<accession>A0A7Y9UVL3</accession>
<keyword evidence="4" id="KW-1185">Reference proteome</keyword>
<feature type="domain" description="Mammalian cell entry C-terminal" evidence="2">
    <location>
        <begin position="109"/>
        <end position="285"/>
    </location>
</feature>
<evidence type="ECO:0000259" key="2">
    <source>
        <dbReference type="Pfam" id="PF11887"/>
    </source>
</evidence>
<evidence type="ECO:0000313" key="3">
    <source>
        <dbReference type="EMBL" id="NYG57795.1"/>
    </source>
</evidence>
<dbReference type="Proteomes" id="UP000540656">
    <property type="component" value="Unassembled WGS sequence"/>
</dbReference>
<evidence type="ECO:0000313" key="4">
    <source>
        <dbReference type="Proteomes" id="UP000540656"/>
    </source>
</evidence>
<dbReference type="NCBIfam" id="TIGR00996">
    <property type="entry name" value="Mtu_fam_mce"/>
    <property type="match status" value="1"/>
</dbReference>
<reference evidence="3 4" key="1">
    <citation type="submission" date="2020-07" db="EMBL/GenBank/DDBJ databases">
        <title>Sequencing the genomes of 1000 actinobacteria strains.</title>
        <authorList>
            <person name="Klenk H.-P."/>
        </authorList>
    </citation>
    <scope>NUCLEOTIDE SEQUENCE [LARGE SCALE GENOMIC DNA]</scope>
    <source>
        <strain evidence="3 4">DSM 23819</strain>
    </source>
</reference>
<protein>
    <submittedName>
        <fullName evidence="3">Virulence factor Mce-like protein</fullName>
    </submittedName>
</protein>